<feature type="domain" description="ERCC1-like central" evidence="7">
    <location>
        <begin position="46"/>
        <end position="159"/>
    </location>
</feature>
<dbReference type="Gene3D" id="1.10.150.20">
    <property type="entry name" value="5' to 3' exonuclease, C-terminal subdomain"/>
    <property type="match status" value="1"/>
</dbReference>
<evidence type="ECO:0000256" key="6">
    <source>
        <dbReference type="ARBA" id="ARBA00023242"/>
    </source>
</evidence>
<dbReference type="Gene3D" id="3.40.50.10130">
    <property type="match status" value="1"/>
</dbReference>
<evidence type="ECO:0000256" key="4">
    <source>
        <dbReference type="ARBA" id="ARBA00023125"/>
    </source>
</evidence>
<keyword evidence="5" id="KW-0234">DNA repair</keyword>
<dbReference type="Proteomes" id="UP001153712">
    <property type="component" value="Chromosome 7"/>
</dbReference>
<gene>
    <name evidence="8" type="ORF">PHYEVI_LOCUS10192</name>
</gene>
<dbReference type="GO" id="GO:0003697">
    <property type="term" value="F:single-stranded DNA binding"/>
    <property type="evidence" value="ECO:0007669"/>
    <property type="project" value="TreeGrafter"/>
</dbReference>
<evidence type="ECO:0000256" key="3">
    <source>
        <dbReference type="ARBA" id="ARBA00022763"/>
    </source>
</evidence>
<dbReference type="NCBIfam" id="TIGR00597">
    <property type="entry name" value="rad10"/>
    <property type="match status" value="1"/>
</dbReference>
<reference evidence="8" key="1">
    <citation type="submission" date="2022-01" db="EMBL/GenBank/DDBJ databases">
        <authorList>
            <person name="King R."/>
        </authorList>
    </citation>
    <scope>NUCLEOTIDE SEQUENCE</scope>
</reference>
<keyword evidence="6" id="KW-0539">Nucleus</keyword>
<evidence type="ECO:0000256" key="2">
    <source>
        <dbReference type="ARBA" id="ARBA00008283"/>
    </source>
</evidence>
<evidence type="ECO:0000313" key="8">
    <source>
        <dbReference type="EMBL" id="CAG9863917.1"/>
    </source>
</evidence>
<comment type="subcellular location">
    <subcellularLocation>
        <location evidence="1">Nucleus</location>
    </subcellularLocation>
</comment>
<dbReference type="InterPro" id="IPR010994">
    <property type="entry name" value="RuvA_2-like"/>
</dbReference>
<dbReference type="SUPFAM" id="SSF47781">
    <property type="entry name" value="RuvA domain 2-like"/>
    <property type="match status" value="1"/>
</dbReference>
<dbReference type="GO" id="GO:0003684">
    <property type="term" value="F:damaged DNA binding"/>
    <property type="evidence" value="ECO:0007669"/>
    <property type="project" value="InterPro"/>
</dbReference>
<organism evidence="8 9">
    <name type="scientific">Phyllotreta striolata</name>
    <name type="common">Striped flea beetle</name>
    <name type="synonym">Crioceris striolata</name>
    <dbReference type="NCBI Taxonomy" id="444603"/>
    <lineage>
        <taxon>Eukaryota</taxon>
        <taxon>Metazoa</taxon>
        <taxon>Ecdysozoa</taxon>
        <taxon>Arthropoda</taxon>
        <taxon>Hexapoda</taxon>
        <taxon>Insecta</taxon>
        <taxon>Pterygota</taxon>
        <taxon>Neoptera</taxon>
        <taxon>Endopterygota</taxon>
        <taxon>Coleoptera</taxon>
        <taxon>Polyphaga</taxon>
        <taxon>Cucujiformia</taxon>
        <taxon>Chrysomeloidea</taxon>
        <taxon>Chrysomelidae</taxon>
        <taxon>Galerucinae</taxon>
        <taxon>Alticini</taxon>
        <taxon>Phyllotreta</taxon>
    </lineage>
</organism>
<dbReference type="PANTHER" id="PTHR12749">
    <property type="entry name" value="EXCISION REPAIR CROSS-COMPLEMENTING 1 ERCC1"/>
    <property type="match status" value="1"/>
</dbReference>
<dbReference type="GO" id="GO:0070522">
    <property type="term" value="C:ERCC4-ERCC1 complex"/>
    <property type="evidence" value="ECO:0007669"/>
    <property type="project" value="TreeGrafter"/>
</dbReference>
<protein>
    <recommendedName>
        <fullName evidence="7">ERCC1-like central domain-containing protein</fullName>
    </recommendedName>
</protein>
<dbReference type="CDD" id="cd22325">
    <property type="entry name" value="ERCC1_C-like"/>
    <property type="match status" value="1"/>
</dbReference>
<keyword evidence="3" id="KW-0227">DNA damage</keyword>
<dbReference type="FunFam" id="3.40.50.10130:FF:000001">
    <property type="entry name" value="DNA excision repair protein ERCC-1"/>
    <property type="match status" value="1"/>
</dbReference>
<dbReference type="GO" id="GO:0070914">
    <property type="term" value="P:UV-damage excision repair"/>
    <property type="evidence" value="ECO:0007669"/>
    <property type="project" value="TreeGrafter"/>
</dbReference>
<sequence length="241" mass="27226">MDESLLKDIASEFENDFFGNEEPVSGTSSDASSSTTTIKVLNKSYTILVNPKQRGNPLLKSISNVPWEFSDIIPDYQMGPSTCALFLSIRYHNLNPDYIHDRLKKLGKLYNLRVLLVQVDIKDPHHVLKNLTRICILADLTLILAWSAEEAGKIIETYKIYENKPAEFLKEKGESSSYLRLIQALTSIRSVNKSDATVLINKFKTLKGILEATEIQLSELPGFGARKAKNLYTTLHTKFCR</sequence>
<dbReference type="SUPFAM" id="SSF52980">
    <property type="entry name" value="Restriction endonuclease-like"/>
    <property type="match status" value="1"/>
</dbReference>
<evidence type="ECO:0000256" key="1">
    <source>
        <dbReference type="ARBA" id="ARBA00004123"/>
    </source>
</evidence>
<dbReference type="PANTHER" id="PTHR12749:SF0">
    <property type="entry name" value="DNA EXCISION REPAIR PROTEIN ERCC-1"/>
    <property type="match status" value="1"/>
</dbReference>
<keyword evidence="4" id="KW-0238">DNA-binding</keyword>
<dbReference type="GO" id="GO:0006312">
    <property type="term" value="P:mitotic recombination"/>
    <property type="evidence" value="ECO:0007669"/>
    <property type="project" value="TreeGrafter"/>
</dbReference>
<evidence type="ECO:0000313" key="9">
    <source>
        <dbReference type="Proteomes" id="UP001153712"/>
    </source>
</evidence>
<comment type="similarity">
    <text evidence="2">Belongs to the ERCC1/RAD10/SWI10 family.</text>
</comment>
<dbReference type="InterPro" id="IPR011335">
    <property type="entry name" value="Restrct_endonuc-II-like"/>
</dbReference>
<dbReference type="AlphaFoldDB" id="A0A9N9TW81"/>
<dbReference type="Pfam" id="PF03834">
    <property type="entry name" value="Rad10"/>
    <property type="match status" value="1"/>
</dbReference>
<dbReference type="InterPro" id="IPR047260">
    <property type="entry name" value="ERCC1-like_central_dom"/>
</dbReference>
<dbReference type="GO" id="GO:0006302">
    <property type="term" value="P:double-strand break repair"/>
    <property type="evidence" value="ECO:0007669"/>
    <property type="project" value="UniProtKB-ARBA"/>
</dbReference>
<accession>A0A9N9TW81</accession>
<dbReference type="GO" id="GO:0000110">
    <property type="term" value="C:nucleotide-excision repair factor 1 complex"/>
    <property type="evidence" value="ECO:0007669"/>
    <property type="project" value="TreeGrafter"/>
</dbReference>
<keyword evidence="9" id="KW-1185">Reference proteome</keyword>
<dbReference type="OrthoDB" id="10262814at2759"/>
<dbReference type="InterPro" id="IPR004579">
    <property type="entry name" value="ERCC1/RAD10/SWI10"/>
</dbReference>
<proteinExistence type="inferred from homology"/>
<dbReference type="Pfam" id="PF14520">
    <property type="entry name" value="HHH_5"/>
    <property type="match status" value="1"/>
</dbReference>
<name>A0A9N9TW81_PHYSR</name>
<dbReference type="EMBL" id="OU900100">
    <property type="protein sequence ID" value="CAG9863917.1"/>
    <property type="molecule type" value="Genomic_DNA"/>
</dbReference>
<evidence type="ECO:0000256" key="5">
    <source>
        <dbReference type="ARBA" id="ARBA00023204"/>
    </source>
</evidence>
<evidence type="ECO:0000259" key="7">
    <source>
        <dbReference type="Pfam" id="PF03834"/>
    </source>
</evidence>